<comment type="similarity">
    <text evidence="1">Belongs to the AHA1 family.</text>
</comment>
<reference evidence="4 5" key="1">
    <citation type="submission" date="2024-04" db="EMBL/GenBank/DDBJ databases">
        <title>Novel species of the genus Ideonella isolated from streams.</title>
        <authorList>
            <person name="Lu H."/>
        </authorList>
    </citation>
    <scope>NUCLEOTIDE SEQUENCE [LARGE SCALE GENOMIC DNA]</scope>
    <source>
        <strain evidence="4 5">DXS29W</strain>
    </source>
</reference>
<gene>
    <name evidence="4" type="ORF">AACH06_08825</name>
</gene>
<accession>A0ABU9BPB3</accession>
<evidence type="ECO:0000313" key="5">
    <source>
        <dbReference type="Proteomes" id="UP001371218"/>
    </source>
</evidence>
<keyword evidence="5" id="KW-1185">Reference proteome</keyword>
<proteinExistence type="inferred from homology"/>
<feature type="compositionally biased region" description="Basic and acidic residues" evidence="2">
    <location>
        <begin position="8"/>
        <end position="20"/>
    </location>
</feature>
<dbReference type="InterPro" id="IPR023393">
    <property type="entry name" value="START-like_dom_sf"/>
</dbReference>
<dbReference type="InterPro" id="IPR013538">
    <property type="entry name" value="ASHA1/2-like_C"/>
</dbReference>
<dbReference type="EMBL" id="JBBUTG010000004">
    <property type="protein sequence ID" value="MEK8030914.1"/>
    <property type="molecule type" value="Genomic_DNA"/>
</dbReference>
<feature type="region of interest" description="Disordered" evidence="2">
    <location>
        <begin position="1"/>
        <end position="20"/>
    </location>
</feature>
<sequence length="190" mass="21323">MSAVDSARATDEPTPGDRARATVGVAVEPEAAFRLFTEQMDLWWRRGQRFRIAPGDRGLMAMEAGVGGRVFESWHDDAGQELVREIGRVQVWQPPERLVFSWRGVNFAAGEETQVEVLFKRTASGNTQVSVEHRGWAALRADHPVRHGQAVPAFIRMMSLWWGDQLTTLRLSAVDRMPPRPPPETPATPR</sequence>
<feature type="domain" description="Activator of Hsp90 ATPase homologue 1/2-like C-terminal" evidence="3">
    <location>
        <begin position="27"/>
        <end position="146"/>
    </location>
</feature>
<dbReference type="RefSeq" id="WP_341425284.1">
    <property type="nucleotide sequence ID" value="NZ_JBBUTG010000004.1"/>
</dbReference>
<dbReference type="SUPFAM" id="SSF55961">
    <property type="entry name" value="Bet v1-like"/>
    <property type="match status" value="1"/>
</dbReference>
<comment type="caution">
    <text evidence="4">The sequence shown here is derived from an EMBL/GenBank/DDBJ whole genome shotgun (WGS) entry which is preliminary data.</text>
</comment>
<evidence type="ECO:0000313" key="4">
    <source>
        <dbReference type="EMBL" id="MEK8030914.1"/>
    </source>
</evidence>
<evidence type="ECO:0000256" key="1">
    <source>
        <dbReference type="ARBA" id="ARBA00006817"/>
    </source>
</evidence>
<dbReference type="Pfam" id="PF08327">
    <property type="entry name" value="AHSA1"/>
    <property type="match status" value="1"/>
</dbReference>
<evidence type="ECO:0000256" key="2">
    <source>
        <dbReference type="SAM" id="MobiDB-lite"/>
    </source>
</evidence>
<evidence type="ECO:0000259" key="3">
    <source>
        <dbReference type="Pfam" id="PF08327"/>
    </source>
</evidence>
<protein>
    <submittedName>
        <fullName evidence="4">SRPBCC domain-containing protein</fullName>
    </submittedName>
</protein>
<dbReference type="Proteomes" id="UP001371218">
    <property type="component" value="Unassembled WGS sequence"/>
</dbReference>
<dbReference type="Gene3D" id="3.30.530.20">
    <property type="match status" value="1"/>
</dbReference>
<organism evidence="4 5">
    <name type="scientific">Ideonella lacteola</name>
    <dbReference type="NCBI Taxonomy" id="2984193"/>
    <lineage>
        <taxon>Bacteria</taxon>
        <taxon>Pseudomonadati</taxon>
        <taxon>Pseudomonadota</taxon>
        <taxon>Betaproteobacteria</taxon>
        <taxon>Burkholderiales</taxon>
        <taxon>Sphaerotilaceae</taxon>
        <taxon>Ideonella</taxon>
    </lineage>
</organism>
<name>A0ABU9BPB3_9BURK</name>